<dbReference type="RefSeq" id="WP_090713130.1">
    <property type="nucleotide sequence ID" value="NZ_FOVM01000011.1"/>
</dbReference>
<feature type="active site" description="Charge relay system" evidence="5">
    <location>
        <position position="268"/>
    </location>
</feature>
<gene>
    <name evidence="8" type="ORF">SAMN05216219_3152</name>
</gene>
<keyword evidence="9" id="KW-1185">Reference proteome</keyword>
<sequence>MAAGKKNFSEELTGWEDEEGIIHSATIENGEVGRYEATALPKDAVSDAPIEEKRTGEELMEPPDPRDPRQKIHPLLQRWLDERPDDRATVVVSFRDDLVIPRFPEPDVEEPREHTENARKMERAEALAGEIERARDKDYRRLTERLNRHDAKILDTFWLIRAMSVDLPLKAVAELAEDEEVLYLQPEESEDAPPQDDVVDGRAAMDTDPYFNLGLTSGWIGLLDTGIRRTHVLFNSPTHIDFMRDCVNGGANCNTGNTLNPIDDCWNHGTSSAAIISANSRQGNAFRGVTAITLDSWKVYPSTTDSSGACTGFLSTTASVRAFENAVRVLDRVIVAEMQGSGGSTDAISLAADSAFDAGAVIIAANGNNGPGANTVNVPAVAHKVIGVGNFDVASGNQVASQSRGPAADNRFKPDIQAPTNTETASNASDSARRIFTGTSGATPYAAGAAALLRNWLRRPTGSIDPGQVYAQMILSGQDPYPFDNTSGAGKLQLPTNGTAWWGKVTVGERQNIDIPLSIARRARMLDAALWWPEGGIRFFGFELDWHSDVDLYLLDPGGGTRASSISIPSVFERARVTDGVDAGTWKLRIRGYRIPFIRPSVYWAAHVRF</sequence>
<dbReference type="PANTHER" id="PTHR43806">
    <property type="entry name" value="PEPTIDASE S8"/>
    <property type="match status" value="1"/>
</dbReference>
<dbReference type="PANTHER" id="PTHR43806:SF11">
    <property type="entry name" value="CEREVISIN-RELATED"/>
    <property type="match status" value="1"/>
</dbReference>
<dbReference type="SUPFAM" id="SSF52743">
    <property type="entry name" value="Subtilisin-like"/>
    <property type="match status" value="1"/>
</dbReference>
<keyword evidence="4 5" id="KW-0720">Serine protease</keyword>
<evidence type="ECO:0000313" key="8">
    <source>
        <dbReference type="EMBL" id="SFO03692.1"/>
    </source>
</evidence>
<reference evidence="9" key="1">
    <citation type="submission" date="2016-10" db="EMBL/GenBank/DDBJ databases">
        <authorList>
            <person name="Varghese N."/>
            <person name="Submissions S."/>
        </authorList>
    </citation>
    <scope>NUCLEOTIDE SEQUENCE [LARGE SCALE GENOMIC DNA]</scope>
    <source>
        <strain evidence="9">CGMCC 1.11101</strain>
    </source>
</reference>
<evidence type="ECO:0000256" key="6">
    <source>
        <dbReference type="SAM" id="MobiDB-lite"/>
    </source>
</evidence>
<dbReference type="GO" id="GO:0005615">
    <property type="term" value="C:extracellular space"/>
    <property type="evidence" value="ECO:0007669"/>
    <property type="project" value="TreeGrafter"/>
</dbReference>
<dbReference type="InterPro" id="IPR050131">
    <property type="entry name" value="Peptidase_S8_subtilisin-like"/>
</dbReference>
<evidence type="ECO:0000256" key="2">
    <source>
        <dbReference type="ARBA" id="ARBA00022670"/>
    </source>
</evidence>
<evidence type="ECO:0000256" key="4">
    <source>
        <dbReference type="ARBA" id="ARBA00022825"/>
    </source>
</evidence>
<evidence type="ECO:0000256" key="5">
    <source>
        <dbReference type="PROSITE-ProRule" id="PRU01240"/>
    </source>
</evidence>
<dbReference type="GO" id="GO:0006508">
    <property type="term" value="P:proteolysis"/>
    <property type="evidence" value="ECO:0007669"/>
    <property type="project" value="UniProtKB-KW"/>
</dbReference>
<dbReference type="OrthoDB" id="9795680at2"/>
<feature type="domain" description="Peptidase S8/S53" evidence="7">
    <location>
        <begin position="220"/>
        <end position="455"/>
    </location>
</feature>
<feature type="compositionally biased region" description="Polar residues" evidence="6">
    <location>
        <begin position="418"/>
        <end position="430"/>
    </location>
</feature>
<evidence type="ECO:0000313" key="9">
    <source>
        <dbReference type="Proteomes" id="UP000198867"/>
    </source>
</evidence>
<dbReference type="InterPro" id="IPR023828">
    <property type="entry name" value="Peptidase_S8_Ser-AS"/>
</dbReference>
<dbReference type="STRING" id="995034.SAMN05216219_3152"/>
<evidence type="ECO:0000256" key="3">
    <source>
        <dbReference type="ARBA" id="ARBA00022801"/>
    </source>
</evidence>
<dbReference type="Pfam" id="PF00082">
    <property type="entry name" value="Peptidase_S8"/>
    <property type="match status" value="1"/>
</dbReference>
<dbReference type="PROSITE" id="PS00138">
    <property type="entry name" value="SUBTILASE_SER"/>
    <property type="match status" value="1"/>
</dbReference>
<dbReference type="InterPro" id="IPR036852">
    <property type="entry name" value="Peptidase_S8/S53_dom_sf"/>
</dbReference>
<dbReference type="PRINTS" id="PR00723">
    <property type="entry name" value="SUBTILISIN"/>
</dbReference>
<dbReference type="EMBL" id="FOVM01000011">
    <property type="protein sequence ID" value="SFO03692.1"/>
    <property type="molecule type" value="Genomic_DNA"/>
</dbReference>
<organism evidence="8 9">
    <name type="scientific">Mycetocola miduiensis</name>
    <dbReference type="NCBI Taxonomy" id="995034"/>
    <lineage>
        <taxon>Bacteria</taxon>
        <taxon>Bacillati</taxon>
        <taxon>Actinomycetota</taxon>
        <taxon>Actinomycetes</taxon>
        <taxon>Micrococcales</taxon>
        <taxon>Microbacteriaceae</taxon>
        <taxon>Mycetocola</taxon>
    </lineage>
</organism>
<evidence type="ECO:0000259" key="7">
    <source>
        <dbReference type="Pfam" id="PF00082"/>
    </source>
</evidence>
<keyword evidence="2 5" id="KW-0645">Protease</keyword>
<comment type="similarity">
    <text evidence="1 5">Belongs to the peptidase S8 family.</text>
</comment>
<dbReference type="GO" id="GO:0004252">
    <property type="term" value="F:serine-type endopeptidase activity"/>
    <property type="evidence" value="ECO:0007669"/>
    <property type="project" value="UniProtKB-UniRule"/>
</dbReference>
<proteinExistence type="inferred from homology"/>
<feature type="region of interest" description="Disordered" evidence="6">
    <location>
        <begin position="39"/>
        <end position="70"/>
    </location>
</feature>
<feature type="active site" description="Charge relay system" evidence="5">
    <location>
        <position position="440"/>
    </location>
</feature>
<dbReference type="Gene3D" id="3.40.50.200">
    <property type="entry name" value="Peptidase S8/S53 domain"/>
    <property type="match status" value="1"/>
</dbReference>
<dbReference type="AlphaFoldDB" id="A0A1I5DWS7"/>
<protein>
    <submittedName>
        <fullName evidence="8">Serine protease, subtilisin family</fullName>
    </submittedName>
</protein>
<dbReference type="PROSITE" id="PS51892">
    <property type="entry name" value="SUBTILASE"/>
    <property type="match status" value="1"/>
</dbReference>
<accession>A0A1I5DWS7</accession>
<dbReference type="Proteomes" id="UP000198867">
    <property type="component" value="Unassembled WGS sequence"/>
</dbReference>
<name>A0A1I5DWS7_9MICO</name>
<feature type="compositionally biased region" description="Basic and acidic residues" evidence="6">
    <location>
        <begin position="50"/>
        <end position="70"/>
    </location>
</feature>
<evidence type="ECO:0000256" key="1">
    <source>
        <dbReference type="ARBA" id="ARBA00011073"/>
    </source>
</evidence>
<feature type="region of interest" description="Disordered" evidence="6">
    <location>
        <begin position="398"/>
        <end position="432"/>
    </location>
</feature>
<keyword evidence="3 5" id="KW-0378">Hydrolase</keyword>
<dbReference type="InterPro" id="IPR015500">
    <property type="entry name" value="Peptidase_S8_subtilisin-rel"/>
</dbReference>
<feature type="active site" description="Charge relay system" evidence="5">
    <location>
        <position position="224"/>
    </location>
</feature>
<dbReference type="InterPro" id="IPR000209">
    <property type="entry name" value="Peptidase_S8/S53_dom"/>
</dbReference>